<keyword evidence="4" id="KW-0325">Glycoprotein</keyword>
<keyword evidence="5" id="KW-0472">Membrane</keyword>
<dbReference type="GeneID" id="107428967"/>
<evidence type="ECO:0000313" key="8">
    <source>
        <dbReference type="RefSeq" id="XP_024933921.3"/>
    </source>
</evidence>
<organism evidence="7 9">
    <name type="scientific">Ziziphus jujuba</name>
    <name type="common">Chinese jujube</name>
    <name type="synonym">Ziziphus sativa</name>
    <dbReference type="NCBI Taxonomy" id="326968"/>
    <lineage>
        <taxon>Eukaryota</taxon>
        <taxon>Viridiplantae</taxon>
        <taxon>Streptophyta</taxon>
        <taxon>Embryophyta</taxon>
        <taxon>Tracheophyta</taxon>
        <taxon>Spermatophyta</taxon>
        <taxon>Magnoliopsida</taxon>
        <taxon>eudicotyledons</taxon>
        <taxon>Gunneridae</taxon>
        <taxon>Pentapetalae</taxon>
        <taxon>rosids</taxon>
        <taxon>fabids</taxon>
        <taxon>Rosales</taxon>
        <taxon>Rhamnaceae</taxon>
        <taxon>Paliureae</taxon>
        <taxon>Ziziphus</taxon>
    </lineage>
</organism>
<evidence type="ECO:0000256" key="4">
    <source>
        <dbReference type="ARBA" id="ARBA00023180"/>
    </source>
</evidence>
<evidence type="ECO:0000256" key="2">
    <source>
        <dbReference type="ARBA" id="ARBA00022676"/>
    </source>
</evidence>
<evidence type="ECO:0000256" key="5">
    <source>
        <dbReference type="SAM" id="Phobius"/>
    </source>
</evidence>
<comment type="subcellular location">
    <subcellularLocation>
        <location evidence="1">Golgi apparatus membrane</location>
        <topology evidence="1">Single-pass type II membrane protein</topology>
    </subcellularLocation>
</comment>
<evidence type="ECO:0000256" key="1">
    <source>
        <dbReference type="ARBA" id="ARBA00004323"/>
    </source>
</evidence>
<dbReference type="GO" id="GO:0000139">
    <property type="term" value="C:Golgi membrane"/>
    <property type="evidence" value="ECO:0007669"/>
    <property type="project" value="UniProtKB-SubCell"/>
</dbReference>
<evidence type="ECO:0000313" key="9">
    <source>
        <dbReference type="RefSeq" id="XP_024933922.3"/>
    </source>
</evidence>
<evidence type="ECO:0000259" key="6">
    <source>
        <dbReference type="Pfam" id="PF04577"/>
    </source>
</evidence>
<keyword evidence="3" id="KW-0808">Transferase</keyword>
<sequence>MKKRGSSTVVISLLASCLVIFFIFFDILQICFFSNSTFNLNGNLSTINSQEIGRGNMMSAPPLQSPPAAQITCNRSNPSYDICMINSPTVLDPTTTTFHVMKPNGPVLLEKVRPYARKSENFTMSNIKEFVLTLGPLGRPCQVQHKAPALVFSAGGYTGYNGNYFHEISDGFIPLYITINTIYNSQDLVLVISESPDWWVHKYKKLLQSLSKHPIITLDNDKRIHCFPYASVGLISHGIMTIDPNLLPNPKSLAHFHAFLAETLSRNHHHDQPSNLAKSRPRLILVGRTGATGRLILNRNEVEEEAKKIGFDVVVFEPMANTSLSVAYEMVSSSHAMVGVHGAGLTHSLFLQPGSVLVQVVPLGNEWVAGACFGKPAMAMGLEYIEYRINANESSLIEKYNRDDKVIKDPVGFIGQKWSAKIMDMYLKEQNVRVDLDRFKGYLKEVYRKSKMVLEKREGWSG</sequence>
<keyword evidence="5" id="KW-1133">Transmembrane helix</keyword>
<evidence type="ECO:0000256" key="3">
    <source>
        <dbReference type="ARBA" id="ARBA00022679"/>
    </source>
</evidence>
<reference evidence="8 9" key="1">
    <citation type="submission" date="2025-05" db="UniProtKB">
        <authorList>
            <consortium name="RefSeq"/>
        </authorList>
    </citation>
    <scope>IDENTIFICATION</scope>
    <source>
        <tissue evidence="8 9">Seedling</tissue>
    </source>
</reference>
<dbReference type="PANTHER" id="PTHR20961">
    <property type="entry name" value="GLYCOSYLTRANSFERASE"/>
    <property type="match status" value="1"/>
</dbReference>
<keyword evidence="5" id="KW-0812">Transmembrane</keyword>
<gene>
    <name evidence="8 9" type="primary">LOC107428967</name>
</gene>
<evidence type="ECO:0000313" key="7">
    <source>
        <dbReference type="Proteomes" id="UP001652623"/>
    </source>
</evidence>
<dbReference type="KEGG" id="zju:107428967"/>
<dbReference type="GO" id="GO:0016763">
    <property type="term" value="F:pentosyltransferase activity"/>
    <property type="evidence" value="ECO:0007669"/>
    <property type="project" value="UniProtKB-ARBA"/>
</dbReference>
<keyword evidence="2" id="KW-0328">Glycosyltransferase</keyword>
<keyword evidence="7" id="KW-1185">Reference proteome</keyword>
<dbReference type="RefSeq" id="XP_024933921.3">
    <property type="nucleotide sequence ID" value="XM_025078153.3"/>
</dbReference>
<dbReference type="PROSITE" id="PS51257">
    <property type="entry name" value="PROKAR_LIPOPROTEIN"/>
    <property type="match status" value="1"/>
</dbReference>
<feature type="transmembrane region" description="Helical" evidence="5">
    <location>
        <begin position="7"/>
        <end position="28"/>
    </location>
</feature>
<accession>A0A6P6GIL1</accession>
<protein>
    <submittedName>
        <fullName evidence="8 9">Xylan glycosyltransferase MUCI21 isoform X1</fullName>
    </submittedName>
</protein>
<name>A0A6P6GIL1_ZIZJJ</name>
<proteinExistence type="predicted"/>
<dbReference type="Pfam" id="PF04577">
    <property type="entry name" value="Glyco_transf_61"/>
    <property type="match status" value="1"/>
</dbReference>
<feature type="domain" description="Glycosyltransferase 61 catalytic" evidence="6">
    <location>
        <begin position="252"/>
        <end position="358"/>
    </location>
</feature>
<dbReference type="RefSeq" id="XP_024933922.3">
    <property type="nucleotide sequence ID" value="XM_025078154.3"/>
</dbReference>
<dbReference type="InterPro" id="IPR049625">
    <property type="entry name" value="Glyco_transf_61_cat"/>
</dbReference>
<dbReference type="AlphaFoldDB" id="A0A6P6GIL1"/>
<dbReference type="PANTHER" id="PTHR20961:SF98">
    <property type="entry name" value="GLYCOSYLTRANSFERASE"/>
    <property type="match status" value="1"/>
</dbReference>
<dbReference type="InterPro" id="IPR007657">
    <property type="entry name" value="Glycosyltransferase_61"/>
</dbReference>
<dbReference type="Proteomes" id="UP001652623">
    <property type="component" value="Chromosome 12"/>
</dbReference>